<name>A0A067SJK5_GALM3</name>
<dbReference type="SUPFAM" id="SSF81296">
    <property type="entry name" value="E set domains"/>
    <property type="match status" value="1"/>
</dbReference>
<reference evidence="4" key="1">
    <citation type="journal article" date="2014" name="Proc. Natl. Acad. Sci. U.S.A.">
        <title>Extensive sampling of basidiomycete genomes demonstrates inadequacy of the white-rot/brown-rot paradigm for wood decay fungi.</title>
        <authorList>
            <person name="Riley R."/>
            <person name="Salamov A.A."/>
            <person name="Brown D.W."/>
            <person name="Nagy L.G."/>
            <person name="Floudas D."/>
            <person name="Held B.W."/>
            <person name="Levasseur A."/>
            <person name="Lombard V."/>
            <person name="Morin E."/>
            <person name="Otillar R."/>
            <person name="Lindquist E.A."/>
            <person name="Sun H."/>
            <person name="LaButti K.M."/>
            <person name="Schmutz J."/>
            <person name="Jabbour D."/>
            <person name="Luo H."/>
            <person name="Baker S.E."/>
            <person name="Pisabarro A.G."/>
            <person name="Walton J.D."/>
            <person name="Blanchette R.A."/>
            <person name="Henrissat B."/>
            <person name="Martin F."/>
            <person name="Cullen D."/>
            <person name="Hibbett D.S."/>
            <person name="Grigoriev I.V."/>
        </authorList>
    </citation>
    <scope>NUCLEOTIDE SEQUENCE [LARGE SCALE GENOMIC DNA]</scope>
    <source>
        <strain evidence="4">CBS 339.88</strain>
    </source>
</reference>
<dbReference type="EMBL" id="KL142398">
    <property type="protein sequence ID" value="KDR70207.1"/>
    <property type="molecule type" value="Genomic_DNA"/>
</dbReference>
<keyword evidence="4" id="KW-1185">Reference proteome</keyword>
<dbReference type="AlphaFoldDB" id="A0A067SJK5"/>
<organism evidence="3 4">
    <name type="scientific">Galerina marginata (strain CBS 339.88)</name>
    <dbReference type="NCBI Taxonomy" id="685588"/>
    <lineage>
        <taxon>Eukaryota</taxon>
        <taxon>Fungi</taxon>
        <taxon>Dikarya</taxon>
        <taxon>Basidiomycota</taxon>
        <taxon>Agaricomycotina</taxon>
        <taxon>Agaricomycetes</taxon>
        <taxon>Agaricomycetidae</taxon>
        <taxon>Agaricales</taxon>
        <taxon>Agaricineae</taxon>
        <taxon>Strophariaceae</taxon>
        <taxon>Galerina</taxon>
    </lineage>
</organism>
<dbReference type="Proteomes" id="UP000027222">
    <property type="component" value="Unassembled WGS sequence"/>
</dbReference>
<dbReference type="InterPro" id="IPR014752">
    <property type="entry name" value="Arrestin-like_C"/>
</dbReference>
<proteinExistence type="predicted"/>
<sequence>MAAVAESSGNPLPPSYTDDLEHNGSDFDANLPAYGQSQQAVPTPRPVVQGATKEFNYPITKGGHSFLVMTLMSTGPSQNMPVFLEGSPVKGKIQLHLKKNDPITSIILTVKGEVIVSGGEMYDDYGGHTYTTAFLDKKHTVWSQEEQQNKAALSGEHSWPFSIDLPEEVELTEGADQQLKKFRLPQTFQQRHVRSTIKYGIVVKVARRGILRSSDEFVHYTFFHRVIPHSGCDRLTTPFAFIPICNPGHTYCAVPTDQDYYLI</sequence>
<protein>
    <recommendedName>
        <fullName evidence="2">Arrestin-like N-terminal domain-containing protein</fullName>
    </recommendedName>
</protein>
<dbReference type="Pfam" id="PF00339">
    <property type="entry name" value="Arrestin_N"/>
    <property type="match status" value="1"/>
</dbReference>
<evidence type="ECO:0000256" key="1">
    <source>
        <dbReference type="SAM" id="MobiDB-lite"/>
    </source>
</evidence>
<feature type="domain" description="Arrestin-like N-terminal" evidence="2">
    <location>
        <begin position="79"/>
        <end position="169"/>
    </location>
</feature>
<dbReference type="Gene3D" id="2.60.40.640">
    <property type="match status" value="1"/>
</dbReference>
<dbReference type="HOGENOM" id="CLU_1057852_0_0_1"/>
<gene>
    <name evidence="3" type="ORF">GALMADRAFT_255079</name>
</gene>
<feature type="region of interest" description="Disordered" evidence="1">
    <location>
        <begin position="1"/>
        <end position="45"/>
    </location>
</feature>
<evidence type="ECO:0000259" key="2">
    <source>
        <dbReference type="Pfam" id="PF00339"/>
    </source>
</evidence>
<accession>A0A067SJK5</accession>
<dbReference type="OrthoDB" id="3261578at2759"/>
<dbReference type="InterPro" id="IPR014756">
    <property type="entry name" value="Ig_E-set"/>
</dbReference>
<evidence type="ECO:0000313" key="4">
    <source>
        <dbReference type="Proteomes" id="UP000027222"/>
    </source>
</evidence>
<evidence type="ECO:0000313" key="3">
    <source>
        <dbReference type="EMBL" id="KDR70207.1"/>
    </source>
</evidence>
<dbReference type="InterPro" id="IPR011021">
    <property type="entry name" value="Arrestin-like_N"/>
</dbReference>